<gene>
    <name evidence="2" type="ORF">GGX14DRAFT_558540</name>
</gene>
<name>A0AAD6YL86_9AGAR</name>
<feature type="compositionally biased region" description="Basic and acidic residues" evidence="1">
    <location>
        <begin position="219"/>
        <end position="228"/>
    </location>
</feature>
<protein>
    <submittedName>
        <fullName evidence="2">Uncharacterized protein</fullName>
    </submittedName>
</protein>
<feature type="compositionally biased region" description="Low complexity" evidence="1">
    <location>
        <begin position="66"/>
        <end position="90"/>
    </location>
</feature>
<dbReference type="AlphaFoldDB" id="A0AAD6YL86"/>
<feature type="compositionally biased region" description="Low complexity" evidence="1">
    <location>
        <begin position="100"/>
        <end position="113"/>
    </location>
</feature>
<feature type="region of interest" description="Disordered" evidence="1">
    <location>
        <begin position="57"/>
        <end position="313"/>
    </location>
</feature>
<evidence type="ECO:0000313" key="2">
    <source>
        <dbReference type="EMBL" id="KAJ7222448.1"/>
    </source>
</evidence>
<dbReference type="EMBL" id="JARJCW010000007">
    <property type="protein sequence ID" value="KAJ7222448.1"/>
    <property type="molecule type" value="Genomic_DNA"/>
</dbReference>
<proteinExistence type="predicted"/>
<evidence type="ECO:0000313" key="3">
    <source>
        <dbReference type="Proteomes" id="UP001219525"/>
    </source>
</evidence>
<comment type="caution">
    <text evidence="2">The sequence shown here is derived from an EMBL/GenBank/DDBJ whole genome shotgun (WGS) entry which is preliminary data.</text>
</comment>
<sequence>MDLLHLATQTSGRDGVRRRRQATPHGLMMQRGVPRCYFPLALCSTVLKSGTLEPEYHSSNLSPLMTKSTTSPATGATSTRRSTRSTTQPPATEPLPAATDVQASDPPAQAQAPPSVPDRAPATPPAAQPDSPALHDGAEPAPPLAVTGEETVVPLAHPAPSTAPEEGEILPAPDASGTSPNLEAQPVQSPDKGKGKEATAPEPAPEPATPQPRDEDDAELQRELELAKFRSLQQPAPHSRDPSGPSASSATSRRGNDDPPASPSKRQRANTAGDANVIQSPASPTPHIPRHAFNTADGRAPRNGATATPTGGWPIQSYSVNHLLASVPDEQLAQWRRHREVHGSGLLAYLSGTGGDPANAVANLRAAVAGQINVGVDEIDIGTEVTL</sequence>
<feature type="compositionally biased region" description="Polar residues" evidence="1">
    <location>
        <begin position="176"/>
        <end position="188"/>
    </location>
</feature>
<keyword evidence="3" id="KW-1185">Reference proteome</keyword>
<feature type="region of interest" description="Disordered" evidence="1">
    <location>
        <begin position="1"/>
        <end position="27"/>
    </location>
</feature>
<organism evidence="2 3">
    <name type="scientific">Mycena pura</name>
    <dbReference type="NCBI Taxonomy" id="153505"/>
    <lineage>
        <taxon>Eukaryota</taxon>
        <taxon>Fungi</taxon>
        <taxon>Dikarya</taxon>
        <taxon>Basidiomycota</taxon>
        <taxon>Agaricomycotina</taxon>
        <taxon>Agaricomycetes</taxon>
        <taxon>Agaricomycetidae</taxon>
        <taxon>Agaricales</taxon>
        <taxon>Marasmiineae</taxon>
        <taxon>Mycenaceae</taxon>
        <taxon>Mycena</taxon>
    </lineage>
</organism>
<evidence type="ECO:0000256" key="1">
    <source>
        <dbReference type="SAM" id="MobiDB-lite"/>
    </source>
</evidence>
<reference evidence="2" key="1">
    <citation type="submission" date="2023-03" db="EMBL/GenBank/DDBJ databases">
        <title>Massive genome expansion in bonnet fungi (Mycena s.s.) driven by repeated elements and novel gene families across ecological guilds.</title>
        <authorList>
            <consortium name="Lawrence Berkeley National Laboratory"/>
            <person name="Harder C.B."/>
            <person name="Miyauchi S."/>
            <person name="Viragh M."/>
            <person name="Kuo A."/>
            <person name="Thoen E."/>
            <person name="Andreopoulos B."/>
            <person name="Lu D."/>
            <person name="Skrede I."/>
            <person name="Drula E."/>
            <person name="Henrissat B."/>
            <person name="Morin E."/>
            <person name="Kohler A."/>
            <person name="Barry K."/>
            <person name="LaButti K."/>
            <person name="Morin E."/>
            <person name="Salamov A."/>
            <person name="Lipzen A."/>
            <person name="Mereny Z."/>
            <person name="Hegedus B."/>
            <person name="Baldrian P."/>
            <person name="Stursova M."/>
            <person name="Weitz H."/>
            <person name="Taylor A."/>
            <person name="Grigoriev I.V."/>
            <person name="Nagy L.G."/>
            <person name="Martin F."/>
            <person name="Kauserud H."/>
        </authorList>
    </citation>
    <scope>NUCLEOTIDE SEQUENCE</scope>
    <source>
        <strain evidence="2">9144</strain>
    </source>
</reference>
<accession>A0AAD6YL86</accession>
<dbReference type="Proteomes" id="UP001219525">
    <property type="component" value="Unassembled WGS sequence"/>
</dbReference>